<keyword evidence="5" id="KW-0862">Zinc</keyword>
<dbReference type="InterPro" id="IPR050681">
    <property type="entry name" value="CDF/SLC30A"/>
</dbReference>
<comment type="subcellular location">
    <subcellularLocation>
        <location evidence="1">Membrane</location>
        <topology evidence="1">Multi-pass membrane protein</topology>
    </subcellularLocation>
</comment>
<evidence type="ECO:0000256" key="8">
    <source>
        <dbReference type="ARBA" id="ARBA00023136"/>
    </source>
</evidence>
<dbReference type="Gene3D" id="1.20.1510.10">
    <property type="entry name" value="Cation efflux protein transmembrane domain"/>
    <property type="match status" value="1"/>
</dbReference>
<dbReference type="InterPro" id="IPR027469">
    <property type="entry name" value="Cation_efflux_TMD_sf"/>
</dbReference>
<proteinExistence type="inferred from homology"/>
<dbReference type="NCBIfam" id="TIGR01297">
    <property type="entry name" value="CDF"/>
    <property type="match status" value="1"/>
</dbReference>
<feature type="transmembrane region" description="Helical" evidence="9">
    <location>
        <begin position="115"/>
        <end position="138"/>
    </location>
</feature>
<comment type="caution">
    <text evidence="12">The sequence shown here is derived from an EMBL/GenBank/DDBJ whole genome shotgun (WGS) entry which is preliminary data.</text>
</comment>
<keyword evidence="6 9" id="KW-1133">Transmembrane helix</keyword>
<evidence type="ECO:0000256" key="1">
    <source>
        <dbReference type="ARBA" id="ARBA00004141"/>
    </source>
</evidence>
<feature type="domain" description="Cation efflux protein transmembrane" evidence="10">
    <location>
        <begin position="19"/>
        <end position="208"/>
    </location>
</feature>
<dbReference type="InterPro" id="IPR027470">
    <property type="entry name" value="Cation_efflux_CTD"/>
</dbReference>
<keyword evidence="3" id="KW-0813">Transport</keyword>
<dbReference type="Pfam" id="PF01545">
    <property type="entry name" value="Cation_efflux"/>
    <property type="match status" value="1"/>
</dbReference>
<dbReference type="Gene3D" id="3.30.70.1350">
    <property type="entry name" value="Cation efflux protein, cytoplasmic domain"/>
    <property type="match status" value="1"/>
</dbReference>
<dbReference type="PANTHER" id="PTHR11562">
    <property type="entry name" value="CATION EFFLUX PROTEIN/ ZINC TRANSPORTER"/>
    <property type="match status" value="1"/>
</dbReference>
<evidence type="ECO:0000313" key="12">
    <source>
        <dbReference type="EMBL" id="RUL89482.1"/>
    </source>
</evidence>
<evidence type="ECO:0000259" key="11">
    <source>
        <dbReference type="Pfam" id="PF16916"/>
    </source>
</evidence>
<dbReference type="InterPro" id="IPR002524">
    <property type="entry name" value="Cation_efflux"/>
</dbReference>
<name>A0A432MPX9_9BACT</name>
<protein>
    <submittedName>
        <fullName evidence="12">Cation transporter</fullName>
    </submittedName>
</protein>
<dbReference type="Proteomes" id="UP000280296">
    <property type="component" value="Unassembled WGS sequence"/>
</dbReference>
<feature type="transmembrane region" description="Helical" evidence="9">
    <location>
        <begin position="20"/>
        <end position="44"/>
    </location>
</feature>
<accession>A0A432MPX9</accession>
<reference evidence="12 13" key="1">
    <citation type="submission" date="2018-12" db="EMBL/GenBank/DDBJ databases">
        <authorList>
            <person name="Toschakov S.V."/>
        </authorList>
    </citation>
    <scope>NUCLEOTIDE SEQUENCE [LARGE SCALE GENOMIC DNA]</scope>
    <source>
        <strain evidence="12 13">GM2012</strain>
    </source>
</reference>
<feature type="transmembrane region" description="Helical" evidence="9">
    <location>
        <begin position="79"/>
        <end position="103"/>
    </location>
</feature>
<sequence>MSSEIAGTAAGRNKGRLAVVLGLTTVYLVAEVVGGLLTGSLALLADAGHMLTDVGGLALALLAIWFAERPATPERTYGYYRAEILAALANAIVLFAISFYILYEAYRRFLDPPEVASGWMLLVAAIGLAVNLAGMAILRSAAGDSLNMRGAYFEVLSDMLTSIGVIAAGLIMWVTGWYYADPLFSAGIGLFILPRTWKLLMDAVHVLLEGTPSDVNLAAVREAIAGTPGVAGVHDLHAWSLTSGSNALSVHVVLEDDAAPSIILAGVRRRIVEGFPIAHTTIQVEPADYREEGQLHL</sequence>
<dbReference type="GO" id="GO:0005385">
    <property type="term" value="F:zinc ion transmembrane transporter activity"/>
    <property type="evidence" value="ECO:0007669"/>
    <property type="project" value="TreeGrafter"/>
</dbReference>
<feature type="transmembrane region" description="Helical" evidence="9">
    <location>
        <begin position="150"/>
        <end position="171"/>
    </location>
</feature>
<evidence type="ECO:0000256" key="5">
    <source>
        <dbReference type="ARBA" id="ARBA00022906"/>
    </source>
</evidence>
<evidence type="ECO:0000256" key="3">
    <source>
        <dbReference type="ARBA" id="ARBA00022448"/>
    </source>
</evidence>
<dbReference type="EMBL" id="RYZH01000002">
    <property type="protein sequence ID" value="RUL89482.1"/>
    <property type="molecule type" value="Genomic_DNA"/>
</dbReference>
<feature type="transmembrane region" description="Helical" evidence="9">
    <location>
        <begin position="50"/>
        <end position="67"/>
    </location>
</feature>
<dbReference type="InterPro" id="IPR058533">
    <property type="entry name" value="Cation_efflux_TM"/>
</dbReference>
<feature type="domain" description="Cation efflux protein cytoplasmic" evidence="11">
    <location>
        <begin position="212"/>
        <end position="286"/>
    </location>
</feature>
<dbReference type="RefSeq" id="WP_126723559.1">
    <property type="nucleotide sequence ID" value="NZ_RYZH01000002.1"/>
</dbReference>
<evidence type="ECO:0000256" key="2">
    <source>
        <dbReference type="ARBA" id="ARBA00008873"/>
    </source>
</evidence>
<keyword evidence="4 9" id="KW-0812">Transmembrane</keyword>
<organism evidence="12 13">
    <name type="scientific">Tautonia sociabilis</name>
    <dbReference type="NCBI Taxonomy" id="2080755"/>
    <lineage>
        <taxon>Bacteria</taxon>
        <taxon>Pseudomonadati</taxon>
        <taxon>Planctomycetota</taxon>
        <taxon>Planctomycetia</taxon>
        <taxon>Isosphaerales</taxon>
        <taxon>Isosphaeraceae</taxon>
        <taxon>Tautonia</taxon>
    </lineage>
</organism>
<evidence type="ECO:0000259" key="10">
    <source>
        <dbReference type="Pfam" id="PF01545"/>
    </source>
</evidence>
<dbReference type="SUPFAM" id="SSF161111">
    <property type="entry name" value="Cation efflux protein transmembrane domain-like"/>
    <property type="match status" value="1"/>
</dbReference>
<keyword evidence="7" id="KW-0406">Ion transport</keyword>
<dbReference type="SUPFAM" id="SSF160240">
    <property type="entry name" value="Cation efflux protein cytoplasmic domain-like"/>
    <property type="match status" value="1"/>
</dbReference>
<comment type="similarity">
    <text evidence="2">Belongs to the cation diffusion facilitator (CDF) transporter (TC 2.A.4) family. SLC30A subfamily.</text>
</comment>
<evidence type="ECO:0000256" key="6">
    <source>
        <dbReference type="ARBA" id="ARBA00022989"/>
    </source>
</evidence>
<evidence type="ECO:0000256" key="9">
    <source>
        <dbReference type="SAM" id="Phobius"/>
    </source>
</evidence>
<dbReference type="OrthoDB" id="9809646at2"/>
<dbReference type="AlphaFoldDB" id="A0A432MPX9"/>
<gene>
    <name evidence="12" type="ORF">TsocGM_01535</name>
</gene>
<keyword evidence="5" id="KW-0864">Zinc transport</keyword>
<evidence type="ECO:0000256" key="7">
    <source>
        <dbReference type="ARBA" id="ARBA00023065"/>
    </source>
</evidence>
<evidence type="ECO:0000256" key="4">
    <source>
        <dbReference type="ARBA" id="ARBA00022692"/>
    </source>
</evidence>
<dbReference type="PANTHER" id="PTHR11562:SF17">
    <property type="entry name" value="RE54080P-RELATED"/>
    <property type="match status" value="1"/>
</dbReference>
<reference evidence="12 13" key="2">
    <citation type="submission" date="2019-01" db="EMBL/GenBank/DDBJ databases">
        <title>Tautonia sociabilis, a novel thermotolerant planctomycete of Isosphaeraceae family, isolated from a 4000 m deep subterranean habitat.</title>
        <authorList>
            <person name="Kovaleva O.L."/>
            <person name="Elcheninov A.G."/>
            <person name="Van Heerden E."/>
            <person name="Toshchakov S.V."/>
            <person name="Novikov A."/>
            <person name="Bonch-Osmolovskaya E.A."/>
            <person name="Kublanov I.V."/>
        </authorList>
    </citation>
    <scope>NUCLEOTIDE SEQUENCE [LARGE SCALE GENOMIC DNA]</scope>
    <source>
        <strain evidence="12 13">GM2012</strain>
    </source>
</reference>
<dbReference type="GO" id="GO:0005886">
    <property type="term" value="C:plasma membrane"/>
    <property type="evidence" value="ECO:0007669"/>
    <property type="project" value="TreeGrafter"/>
</dbReference>
<keyword evidence="13" id="KW-1185">Reference proteome</keyword>
<evidence type="ECO:0000313" key="13">
    <source>
        <dbReference type="Proteomes" id="UP000280296"/>
    </source>
</evidence>
<dbReference type="Pfam" id="PF16916">
    <property type="entry name" value="ZT_dimer"/>
    <property type="match status" value="1"/>
</dbReference>
<keyword evidence="8 9" id="KW-0472">Membrane</keyword>
<dbReference type="InterPro" id="IPR036837">
    <property type="entry name" value="Cation_efflux_CTD_sf"/>
</dbReference>